<keyword evidence="4" id="KW-0378">Hydrolase</keyword>
<protein>
    <recommendedName>
        <fullName evidence="7">Nudix hydrolase domain-containing protein</fullName>
    </recommendedName>
</protein>
<reference evidence="8" key="1">
    <citation type="submission" date="2018-05" db="EMBL/GenBank/DDBJ databases">
        <authorList>
            <person name="Lanie J.A."/>
            <person name="Ng W.-L."/>
            <person name="Kazmierczak K.M."/>
            <person name="Andrzejewski T.M."/>
            <person name="Davidsen T.M."/>
            <person name="Wayne K.J."/>
            <person name="Tettelin H."/>
            <person name="Glass J.I."/>
            <person name="Rusch D."/>
            <person name="Podicherti R."/>
            <person name="Tsui H.-C.T."/>
            <person name="Winkler M.E."/>
        </authorList>
    </citation>
    <scope>NUCLEOTIDE SEQUENCE</scope>
</reference>
<evidence type="ECO:0000256" key="2">
    <source>
        <dbReference type="ARBA" id="ARBA00001946"/>
    </source>
</evidence>
<feature type="domain" description="Nudix hydrolase" evidence="7">
    <location>
        <begin position="10"/>
        <end position="208"/>
    </location>
</feature>
<dbReference type="GO" id="GO:0046872">
    <property type="term" value="F:metal ion binding"/>
    <property type="evidence" value="ECO:0007669"/>
    <property type="project" value="UniProtKB-KW"/>
</dbReference>
<evidence type="ECO:0000259" key="7">
    <source>
        <dbReference type="PROSITE" id="PS51462"/>
    </source>
</evidence>
<dbReference type="InterPro" id="IPR015797">
    <property type="entry name" value="NUDIX_hydrolase-like_dom_sf"/>
</dbReference>
<accession>A0A381SWK7</accession>
<evidence type="ECO:0000256" key="5">
    <source>
        <dbReference type="ARBA" id="ARBA00022842"/>
    </source>
</evidence>
<evidence type="ECO:0000256" key="6">
    <source>
        <dbReference type="ARBA" id="ARBA00023211"/>
    </source>
</evidence>
<comment type="cofactor">
    <cofactor evidence="1">
        <name>Mn(2+)</name>
        <dbReference type="ChEBI" id="CHEBI:29035"/>
    </cofactor>
</comment>
<dbReference type="PANTHER" id="PTHR12318">
    <property type="entry name" value="TESTOSTERONE-REGULATED PROTEIN RP2"/>
    <property type="match status" value="1"/>
</dbReference>
<dbReference type="PANTHER" id="PTHR12318:SF0">
    <property type="entry name" value="ACYL-COENZYME A DIPHOSPHATASE NUDT19"/>
    <property type="match status" value="1"/>
</dbReference>
<evidence type="ECO:0000256" key="1">
    <source>
        <dbReference type="ARBA" id="ARBA00001936"/>
    </source>
</evidence>
<proteinExistence type="predicted"/>
<dbReference type="PROSITE" id="PS51462">
    <property type="entry name" value="NUDIX"/>
    <property type="match status" value="1"/>
</dbReference>
<sequence>MEKGSSSISNPIPSSTVILIRDVGKGPEILLVLRHKKASFGANYVFPGGTLESIDELTLNNDAVRSEKMNNILGLSSGGPAYYSAAIRELFEEVGILLVYKADNSGIDNKVLESYRDKLNNGCISWINFLHHNHLLLDYNSLHYFSFWITPLGIPKRYTTRFFLALLPKDQLATHCGGELVDSCWMSANDALVANQDGDISIPYPTLVTLRQMSEFNSLQSLLNWADERAKVGVPCYFPSMHSDVNETRLDTSFDS</sequence>
<keyword evidence="3" id="KW-0479">Metal-binding</keyword>
<keyword evidence="6" id="KW-0464">Manganese</keyword>
<dbReference type="EMBL" id="UINC01003615">
    <property type="protein sequence ID" value="SVA07839.1"/>
    <property type="molecule type" value="Genomic_DNA"/>
</dbReference>
<dbReference type="AlphaFoldDB" id="A0A381SWK7"/>
<name>A0A381SWK7_9ZZZZ</name>
<evidence type="ECO:0000256" key="3">
    <source>
        <dbReference type="ARBA" id="ARBA00022723"/>
    </source>
</evidence>
<dbReference type="InterPro" id="IPR039121">
    <property type="entry name" value="NUDT19"/>
</dbReference>
<organism evidence="8">
    <name type="scientific">marine metagenome</name>
    <dbReference type="NCBI Taxonomy" id="408172"/>
    <lineage>
        <taxon>unclassified sequences</taxon>
        <taxon>metagenomes</taxon>
        <taxon>ecological metagenomes</taxon>
    </lineage>
</organism>
<dbReference type="SUPFAM" id="SSF55811">
    <property type="entry name" value="Nudix"/>
    <property type="match status" value="1"/>
</dbReference>
<dbReference type="GO" id="GO:0016818">
    <property type="term" value="F:hydrolase activity, acting on acid anhydrides, in phosphorus-containing anhydrides"/>
    <property type="evidence" value="ECO:0007669"/>
    <property type="project" value="InterPro"/>
</dbReference>
<dbReference type="InterPro" id="IPR000086">
    <property type="entry name" value="NUDIX_hydrolase_dom"/>
</dbReference>
<evidence type="ECO:0000313" key="8">
    <source>
        <dbReference type="EMBL" id="SVA07839.1"/>
    </source>
</evidence>
<dbReference type="Gene3D" id="3.90.79.10">
    <property type="entry name" value="Nucleoside Triphosphate Pyrophosphohydrolase"/>
    <property type="match status" value="1"/>
</dbReference>
<keyword evidence="5" id="KW-0460">Magnesium</keyword>
<gene>
    <name evidence="8" type="ORF">METZ01_LOCUS60693</name>
</gene>
<dbReference type="CDD" id="cd18870">
    <property type="entry name" value="NUDIX_AcylCoAdiphos_Nudt19"/>
    <property type="match status" value="1"/>
</dbReference>
<comment type="cofactor">
    <cofactor evidence="2">
        <name>Mg(2+)</name>
        <dbReference type="ChEBI" id="CHEBI:18420"/>
    </cofactor>
</comment>
<evidence type="ECO:0000256" key="4">
    <source>
        <dbReference type="ARBA" id="ARBA00022801"/>
    </source>
</evidence>